<dbReference type="Pfam" id="PF01476">
    <property type="entry name" value="LysM"/>
    <property type="match status" value="1"/>
</dbReference>
<feature type="region of interest" description="Disordered" evidence="1">
    <location>
        <begin position="122"/>
        <end position="249"/>
    </location>
</feature>
<evidence type="ECO:0000313" key="4">
    <source>
        <dbReference type="Proteomes" id="UP000187266"/>
    </source>
</evidence>
<feature type="compositionally biased region" description="Polar residues" evidence="1">
    <location>
        <begin position="175"/>
        <end position="191"/>
    </location>
</feature>
<proteinExistence type="predicted"/>
<evidence type="ECO:0000256" key="2">
    <source>
        <dbReference type="SAM" id="SignalP"/>
    </source>
</evidence>
<feature type="signal peptide" evidence="2">
    <location>
        <begin position="1"/>
        <end position="24"/>
    </location>
</feature>
<keyword evidence="2" id="KW-0732">Signal</keyword>
<sequence>MRSTSHSYLVGAFLLTTLAAPALAQTAPVVSPGPKLIAAPGSPKALAAAGVGAAAQPAPTPGPVAPAQDCGLYEAIEPDDTIASIAARCGIEESLLLLANPDIGSDLDLRIGESLMIGPTGTAAAEKAQAEPAPPAQSTDTPAEVTVEVPAEDTAQPPAPASVPASAPAATANARGTTVTSTATLDGNTEQELAPGQGDVIISSTDKGFAAPDPAPEAPEAPRTAAAPEAPVTEPAPEAPEAPAAPVAPESYSRDVIGLWQEVGGSCGNIETSWAFTPTEMRNNGLVCAIDGIEAEGAALRVKVRCGAESDARSYLVAPFAGAGMTVTGNQFQTNLERCPG</sequence>
<feature type="compositionally biased region" description="Low complexity" evidence="1">
    <location>
        <begin position="162"/>
        <end position="174"/>
    </location>
</feature>
<name>A0A1U7DJW1_9RHOB</name>
<reference evidence="3 4" key="1">
    <citation type="submission" date="2017-01" db="EMBL/GenBank/DDBJ databases">
        <title>Genomic analysis of Xuhuaishuia manganoxidans DY6-4.</title>
        <authorList>
            <person name="Wang X."/>
        </authorList>
    </citation>
    <scope>NUCLEOTIDE SEQUENCE [LARGE SCALE GENOMIC DNA]</scope>
    <source>
        <strain evidence="3 4">DY6-4</strain>
    </source>
</reference>
<accession>A0A2M9D4W0</accession>
<gene>
    <name evidence="3" type="ORF">BV394_11645</name>
</gene>
<organism evidence="3 4">
    <name type="scientific">Brevirhabdus pacifica</name>
    <dbReference type="NCBI Taxonomy" id="1267768"/>
    <lineage>
        <taxon>Bacteria</taxon>
        <taxon>Pseudomonadati</taxon>
        <taxon>Pseudomonadota</taxon>
        <taxon>Alphaproteobacteria</taxon>
        <taxon>Rhodobacterales</taxon>
        <taxon>Paracoccaceae</taxon>
        <taxon>Brevirhabdus</taxon>
    </lineage>
</organism>
<dbReference type="InterPro" id="IPR018392">
    <property type="entry name" value="LysM"/>
</dbReference>
<dbReference type="OrthoDB" id="7915726at2"/>
<evidence type="ECO:0000256" key="1">
    <source>
        <dbReference type="SAM" id="MobiDB-lite"/>
    </source>
</evidence>
<protein>
    <submittedName>
        <fullName evidence="3">Uncharacterized protein</fullName>
    </submittedName>
</protein>
<evidence type="ECO:0000313" key="3">
    <source>
        <dbReference type="EMBL" id="APX90297.1"/>
    </source>
</evidence>
<dbReference type="EMBL" id="CP019124">
    <property type="protein sequence ID" value="APX90297.1"/>
    <property type="molecule type" value="Genomic_DNA"/>
</dbReference>
<dbReference type="PROSITE" id="PS51782">
    <property type="entry name" value="LYSM"/>
    <property type="match status" value="1"/>
</dbReference>
<feature type="compositionally biased region" description="Low complexity" evidence="1">
    <location>
        <begin position="221"/>
        <end position="249"/>
    </location>
</feature>
<keyword evidence="4" id="KW-1185">Reference proteome</keyword>
<dbReference type="CDD" id="cd00118">
    <property type="entry name" value="LysM"/>
    <property type="match status" value="1"/>
</dbReference>
<dbReference type="AlphaFoldDB" id="A0A1U7DJW1"/>
<accession>A0A1U7DJW1</accession>
<feature type="chain" id="PRO_5043523123" evidence="2">
    <location>
        <begin position="25"/>
        <end position="341"/>
    </location>
</feature>
<dbReference type="Proteomes" id="UP000187266">
    <property type="component" value="Chromosome"/>
</dbReference>
<dbReference type="RefSeq" id="WP_076980315.1">
    <property type="nucleotide sequence ID" value="NZ_CP019124.1"/>
</dbReference>